<dbReference type="EMBL" id="DSUJ01000008">
    <property type="protein sequence ID" value="HFI92077.1"/>
    <property type="molecule type" value="Genomic_DNA"/>
</dbReference>
<dbReference type="CDD" id="cd04186">
    <property type="entry name" value="GT_2_like_c"/>
    <property type="match status" value="1"/>
</dbReference>
<dbReference type="SUPFAM" id="SSF53448">
    <property type="entry name" value="Nucleotide-diphospho-sugar transferases"/>
    <property type="match status" value="1"/>
</dbReference>
<feature type="transmembrane region" description="Helical" evidence="1">
    <location>
        <begin position="323"/>
        <end position="343"/>
    </location>
</feature>
<evidence type="ECO:0000259" key="3">
    <source>
        <dbReference type="Pfam" id="PF02397"/>
    </source>
</evidence>
<keyword evidence="4" id="KW-0808">Transferase</keyword>
<dbReference type="Gene3D" id="3.90.550.10">
    <property type="entry name" value="Spore Coat Polysaccharide Biosynthesis Protein SpsA, Chain A"/>
    <property type="match status" value="1"/>
</dbReference>
<dbReference type="Pfam" id="PF00535">
    <property type="entry name" value="Glycos_transf_2"/>
    <property type="match status" value="1"/>
</dbReference>
<keyword evidence="1" id="KW-0472">Membrane</keyword>
<dbReference type="Pfam" id="PF13727">
    <property type="entry name" value="CoA_binding_3"/>
    <property type="match status" value="1"/>
</dbReference>
<feature type="transmembrane region" description="Helical" evidence="1">
    <location>
        <begin position="350"/>
        <end position="370"/>
    </location>
</feature>
<feature type="domain" description="Glycosyltransferase 2-like" evidence="2">
    <location>
        <begin position="5"/>
        <end position="190"/>
    </location>
</feature>
<dbReference type="Gene3D" id="3.40.50.720">
    <property type="entry name" value="NAD(P)-binding Rossmann-like Domain"/>
    <property type="match status" value="1"/>
</dbReference>
<dbReference type="InterPro" id="IPR003362">
    <property type="entry name" value="Bact_transf"/>
</dbReference>
<dbReference type="AlphaFoldDB" id="A0A7V2ZLB5"/>
<dbReference type="InterPro" id="IPR001173">
    <property type="entry name" value="Glyco_trans_2-like"/>
</dbReference>
<protein>
    <submittedName>
        <fullName evidence="4">Glycosyltransferase</fullName>
    </submittedName>
</protein>
<feature type="transmembrane region" description="Helical" evidence="1">
    <location>
        <begin position="284"/>
        <end position="303"/>
    </location>
</feature>
<dbReference type="PANTHER" id="PTHR43179">
    <property type="entry name" value="RHAMNOSYLTRANSFERASE WBBL"/>
    <property type="match status" value="1"/>
</dbReference>
<feature type="domain" description="Bacterial sugar transferase" evidence="3">
    <location>
        <begin position="590"/>
        <end position="659"/>
    </location>
</feature>
<evidence type="ECO:0000313" key="4">
    <source>
        <dbReference type="EMBL" id="HFI92077.1"/>
    </source>
</evidence>
<accession>A0A7V2ZLB5</accession>
<dbReference type="PANTHER" id="PTHR43179:SF7">
    <property type="entry name" value="RHAMNOSYLTRANSFERASE WBBL"/>
    <property type="match status" value="1"/>
</dbReference>
<evidence type="ECO:0000259" key="2">
    <source>
        <dbReference type="Pfam" id="PF00535"/>
    </source>
</evidence>
<keyword evidence="1" id="KW-0812">Transmembrane</keyword>
<feature type="transmembrane region" description="Helical" evidence="1">
    <location>
        <begin position="376"/>
        <end position="399"/>
    </location>
</feature>
<dbReference type="InterPro" id="IPR029044">
    <property type="entry name" value="Nucleotide-diphossugar_trans"/>
</dbReference>
<comment type="caution">
    <text evidence="4">The sequence shown here is derived from an EMBL/GenBank/DDBJ whole genome shotgun (WGS) entry which is preliminary data.</text>
</comment>
<feature type="transmembrane region" description="Helical" evidence="1">
    <location>
        <begin position="550"/>
        <end position="569"/>
    </location>
</feature>
<gene>
    <name evidence="4" type="ORF">ENS31_11215</name>
</gene>
<name>A0A7V2ZLB5_9BACT</name>
<reference evidence="4" key="1">
    <citation type="journal article" date="2020" name="mSystems">
        <title>Genome- and Community-Level Interaction Insights into Carbon Utilization and Element Cycling Functions of Hydrothermarchaeota in Hydrothermal Sediment.</title>
        <authorList>
            <person name="Zhou Z."/>
            <person name="Liu Y."/>
            <person name="Xu W."/>
            <person name="Pan J."/>
            <person name="Luo Z.H."/>
            <person name="Li M."/>
        </authorList>
    </citation>
    <scope>NUCLEOTIDE SEQUENCE [LARGE SCALE GENOMIC DNA]</scope>
    <source>
        <strain evidence="4">SpSt-479</strain>
    </source>
</reference>
<sequence length="663" mass="76230">MTDLSIIIVNYNVKEYLKNLLHSIKKASQNLSTEIFVVDNASDDGSVEMIREKFPEVKLIANEKNLGFGKANNLALKEANGKFLLLINPDTLVAEDTFSKLIEFFESHPDAGMVGCKILNPDGTLQLACRRSFPGPWTSFTKVTGLSSLFPKSKLFARYNLTYLDENQTYEVDAISGSFMMMRKEVYDKVGGFDEQFFMYGEDLDLCYRIQKAGYKIYYVHSTQIIHYKGESTKRSSLDETKVFYDAMHLFVKKHLSGSFIVELILRSAIAVRSLFAFLGKKKLIIISVILDFIFFNLCIYVAQEIYVKIKPSWLGFPEYAEWIVYTVPAFIQIMVASFAGAYQKSKLSILKVLISLAISFPILTSLTFFFKQFAFSRAVILIAYILAIFVFVFWRIIFKQFFHKNLISDTDKQKRTLIVGTQKNAIQIASKLKQKKTEIRNIVGLISNSYKEVGNKIDSFEVIGTDQNINKIIRDYKVDEVIFLSDELSYNQMIQIISSLRKENVEFKVVGSDQDFVVGKTSVSILDDMPLFEISFNISDTKMRFIKSLFDFSLALITLFLVYPFIFFKHKIASQTKTDFSEFILSVPSVLTGKFSFVGPKKDYDSQNIFLGKKGLTGFWYYETDDEDEIEKLDFYYAKNQNIWMDIEIISKSLNKMLNKKN</sequence>
<evidence type="ECO:0000256" key="1">
    <source>
        <dbReference type="SAM" id="Phobius"/>
    </source>
</evidence>
<keyword evidence="1" id="KW-1133">Transmembrane helix</keyword>
<dbReference type="Pfam" id="PF02397">
    <property type="entry name" value="Bac_transf"/>
    <property type="match status" value="1"/>
</dbReference>
<organism evidence="4">
    <name type="scientific">Ignavibacterium album</name>
    <dbReference type="NCBI Taxonomy" id="591197"/>
    <lineage>
        <taxon>Bacteria</taxon>
        <taxon>Pseudomonadati</taxon>
        <taxon>Ignavibacteriota</taxon>
        <taxon>Ignavibacteria</taxon>
        <taxon>Ignavibacteriales</taxon>
        <taxon>Ignavibacteriaceae</taxon>
        <taxon>Ignavibacterium</taxon>
    </lineage>
</organism>
<proteinExistence type="predicted"/>
<dbReference type="GO" id="GO:0016740">
    <property type="term" value="F:transferase activity"/>
    <property type="evidence" value="ECO:0007669"/>
    <property type="project" value="UniProtKB-KW"/>
</dbReference>